<evidence type="ECO:0000256" key="1">
    <source>
        <dbReference type="SAM" id="MobiDB-lite"/>
    </source>
</evidence>
<evidence type="ECO:0000313" key="3">
    <source>
        <dbReference type="Proteomes" id="UP000091857"/>
    </source>
</evidence>
<name>A0A2C9WED3_MANES</name>
<proteinExistence type="predicted"/>
<dbReference type="Proteomes" id="UP000091857">
    <property type="component" value="Chromosome 2"/>
</dbReference>
<dbReference type="EMBL" id="CM004388">
    <property type="protein sequence ID" value="OAY57613.1"/>
    <property type="molecule type" value="Genomic_DNA"/>
</dbReference>
<feature type="compositionally biased region" description="Polar residues" evidence="1">
    <location>
        <begin position="132"/>
        <end position="142"/>
    </location>
</feature>
<dbReference type="OrthoDB" id="1926132at2759"/>
<evidence type="ECO:0000313" key="2">
    <source>
        <dbReference type="EMBL" id="OAY57613.1"/>
    </source>
</evidence>
<keyword evidence="3" id="KW-1185">Reference proteome</keyword>
<sequence length="195" mass="21303">MGKQQKFKGQVLNFLPKAATPVTFLSPPPSPIRTNAGKGLSSPRVSLIPKEVRRRARSLSFDAREPTSPKVSCMGQVKNKKKKKKKMMMMDLTKLPDNVLCSCPGAIMRIFKRKQQSGESDVSNKKPPTEEQIPSSGPSKQLASGRGVLQKFDLKVCDVVGAADGESFCPPDEKLQDIVTSESMSMDGEIAVNPR</sequence>
<dbReference type="PANTHER" id="PTHR34779">
    <property type="entry name" value="OS09G0542900 PROTEIN"/>
    <property type="match status" value="1"/>
</dbReference>
<feature type="region of interest" description="Disordered" evidence="1">
    <location>
        <begin position="23"/>
        <end position="46"/>
    </location>
</feature>
<gene>
    <name evidence="2" type="ORF">MANES_02G110500v8</name>
</gene>
<reference evidence="3" key="1">
    <citation type="journal article" date="2016" name="Nat. Biotechnol.">
        <title>Sequencing wild and cultivated cassava and related species reveals extensive interspecific hybridization and genetic diversity.</title>
        <authorList>
            <person name="Bredeson J.V."/>
            <person name="Lyons J.B."/>
            <person name="Prochnik S.E."/>
            <person name="Wu G.A."/>
            <person name="Ha C.M."/>
            <person name="Edsinger-Gonzales E."/>
            <person name="Grimwood J."/>
            <person name="Schmutz J."/>
            <person name="Rabbi I.Y."/>
            <person name="Egesi C."/>
            <person name="Nauluvula P."/>
            <person name="Lebot V."/>
            <person name="Ndunguru J."/>
            <person name="Mkamilo G."/>
            <person name="Bart R.S."/>
            <person name="Setter T.L."/>
            <person name="Gleadow R.M."/>
            <person name="Kulakow P."/>
            <person name="Ferguson M.E."/>
            <person name="Rounsley S."/>
            <person name="Rokhsar D.S."/>
        </authorList>
    </citation>
    <scope>NUCLEOTIDE SEQUENCE [LARGE SCALE GENOMIC DNA]</scope>
    <source>
        <strain evidence="3">cv. AM560-2</strain>
    </source>
</reference>
<dbReference type="OMA" id="IRRENLW"/>
<organism evidence="2 3">
    <name type="scientific">Manihot esculenta</name>
    <name type="common">Cassava</name>
    <name type="synonym">Jatropha manihot</name>
    <dbReference type="NCBI Taxonomy" id="3983"/>
    <lineage>
        <taxon>Eukaryota</taxon>
        <taxon>Viridiplantae</taxon>
        <taxon>Streptophyta</taxon>
        <taxon>Embryophyta</taxon>
        <taxon>Tracheophyta</taxon>
        <taxon>Spermatophyta</taxon>
        <taxon>Magnoliopsida</taxon>
        <taxon>eudicotyledons</taxon>
        <taxon>Gunneridae</taxon>
        <taxon>Pentapetalae</taxon>
        <taxon>rosids</taxon>
        <taxon>fabids</taxon>
        <taxon>Malpighiales</taxon>
        <taxon>Euphorbiaceae</taxon>
        <taxon>Crotonoideae</taxon>
        <taxon>Manihoteae</taxon>
        <taxon>Manihot</taxon>
    </lineage>
</organism>
<accession>A0A2C9WED3</accession>
<dbReference type="PANTHER" id="PTHR34779:SF3">
    <property type="entry name" value="SYRINGOLIDE-INDUCED PROTEIN 14-1-1"/>
    <property type="match status" value="1"/>
</dbReference>
<dbReference type="InterPro" id="IPR038796">
    <property type="entry name" value="At1g76070-like"/>
</dbReference>
<dbReference type="Gramene" id="Manes.02G110500.1.v8.1">
    <property type="protein sequence ID" value="Manes.02G110500.1.v8.1.CDS.1"/>
    <property type="gene ID" value="Manes.02G110500.v8.1"/>
</dbReference>
<dbReference type="AlphaFoldDB" id="A0A2C9WED3"/>
<feature type="region of interest" description="Disordered" evidence="1">
    <location>
        <begin position="114"/>
        <end position="145"/>
    </location>
</feature>
<protein>
    <submittedName>
        <fullName evidence="2">Uncharacterized protein</fullName>
    </submittedName>
</protein>
<comment type="caution">
    <text evidence="2">The sequence shown here is derived from an EMBL/GenBank/DDBJ whole genome shotgun (WGS) entry which is preliminary data.</text>
</comment>